<gene>
    <name evidence="3" type="ORF">SAMN06295885_1029</name>
</gene>
<feature type="transmembrane region" description="Helical" evidence="2">
    <location>
        <begin position="85"/>
        <end position="104"/>
    </location>
</feature>
<keyword evidence="2" id="KW-1133">Transmembrane helix</keyword>
<feature type="region of interest" description="Disordered" evidence="1">
    <location>
        <begin position="141"/>
        <end position="161"/>
    </location>
</feature>
<protein>
    <recommendedName>
        <fullName evidence="5">DUF218 domain-containing protein</fullName>
    </recommendedName>
</protein>
<keyword evidence="2" id="KW-0472">Membrane</keyword>
<sequence length="382" mass="39894">MLTRHRWTSSATAPLIVHWSVLVVAIIAVNPLGLTMPAALKTLASTAGLPVHAVPTALILGFVTGCAAVAFGCARAVATTTRRRWRIRSLVAALVLLSILRASVASSSGGQNSFEGSLPAAIGAVVGYGLGFALLRSRGRKRTSASAQESPESTRRDPGTAPRRLLGAQIAVAVTCGLVAVAGLPVLVFPSVDPLERSDVAVVLGPATPERVALAHSLVTDGTVSGIVISTVGDEDARPIECRPPGSGIVCIHAVPFTTRGEADGIRLLASEKGWRSLVVITSTPHISRAKVVFDSCTEQRISMLPVPTGLSAAEWVYAYLYQGGAFLKMLAVPPCAPGQKPPSGTQKSASPVHRASERQHRPPTVPDHRNVSSFFQPTLSS</sequence>
<reference evidence="4" key="1">
    <citation type="submission" date="2017-04" db="EMBL/GenBank/DDBJ databases">
        <authorList>
            <person name="Varghese N."/>
            <person name="Submissions S."/>
        </authorList>
    </citation>
    <scope>NUCLEOTIDE SEQUENCE [LARGE SCALE GENOMIC DNA]</scope>
    <source>
        <strain evidence="4">VKM Ac-2121</strain>
    </source>
</reference>
<keyword evidence="4" id="KW-1185">Reference proteome</keyword>
<keyword evidence="2" id="KW-0812">Transmembrane</keyword>
<proteinExistence type="predicted"/>
<evidence type="ECO:0000256" key="2">
    <source>
        <dbReference type="SAM" id="Phobius"/>
    </source>
</evidence>
<accession>A0A1X7NAY9</accession>
<evidence type="ECO:0008006" key="5">
    <source>
        <dbReference type="Google" id="ProtNLM"/>
    </source>
</evidence>
<evidence type="ECO:0000256" key="1">
    <source>
        <dbReference type="SAM" id="MobiDB-lite"/>
    </source>
</evidence>
<feature type="compositionally biased region" description="Basic and acidic residues" evidence="1">
    <location>
        <begin position="355"/>
        <end position="371"/>
    </location>
</feature>
<name>A0A1X7NAY9_9MICO</name>
<dbReference type="Proteomes" id="UP000193711">
    <property type="component" value="Unassembled WGS sequence"/>
</dbReference>
<feature type="region of interest" description="Disordered" evidence="1">
    <location>
        <begin position="338"/>
        <end position="382"/>
    </location>
</feature>
<organism evidence="3 4">
    <name type="scientific">Rathayibacter oskolensis</name>
    <dbReference type="NCBI Taxonomy" id="1891671"/>
    <lineage>
        <taxon>Bacteria</taxon>
        <taxon>Bacillati</taxon>
        <taxon>Actinomycetota</taxon>
        <taxon>Actinomycetes</taxon>
        <taxon>Micrococcales</taxon>
        <taxon>Microbacteriaceae</taxon>
        <taxon>Rathayibacter</taxon>
    </lineage>
</organism>
<feature type="transmembrane region" description="Helical" evidence="2">
    <location>
        <begin position="116"/>
        <end position="135"/>
    </location>
</feature>
<feature type="transmembrane region" description="Helical" evidence="2">
    <location>
        <begin position="53"/>
        <end position="73"/>
    </location>
</feature>
<evidence type="ECO:0000313" key="3">
    <source>
        <dbReference type="EMBL" id="SMH34776.1"/>
    </source>
</evidence>
<dbReference type="EMBL" id="FXBM01000001">
    <property type="protein sequence ID" value="SMH34776.1"/>
    <property type="molecule type" value="Genomic_DNA"/>
</dbReference>
<feature type="transmembrane region" description="Helical" evidence="2">
    <location>
        <begin position="12"/>
        <end position="33"/>
    </location>
</feature>
<feature type="transmembrane region" description="Helical" evidence="2">
    <location>
        <begin position="165"/>
        <end position="189"/>
    </location>
</feature>
<feature type="compositionally biased region" description="Polar residues" evidence="1">
    <location>
        <begin position="372"/>
        <end position="382"/>
    </location>
</feature>
<evidence type="ECO:0000313" key="4">
    <source>
        <dbReference type="Proteomes" id="UP000193711"/>
    </source>
</evidence>
<dbReference type="AlphaFoldDB" id="A0A1X7NAY9"/>
<dbReference type="STRING" id="1891671.SAMN06295885_1029"/>